<dbReference type="InterPro" id="IPR023158">
    <property type="entry name" value="YerB-like_sf"/>
</dbReference>
<proteinExistence type="predicted"/>
<dbReference type="EMBL" id="JAGSIE010000022">
    <property type="protein sequence ID" value="MBR7554053.1"/>
    <property type="molecule type" value="Genomic_DNA"/>
</dbReference>
<evidence type="ECO:0000259" key="4">
    <source>
        <dbReference type="Pfam" id="PF17479"/>
    </source>
</evidence>
<dbReference type="InterPro" id="IPR035328">
    <property type="entry name" value="DUF3048_C"/>
</dbReference>
<dbReference type="PROSITE" id="PS51257">
    <property type="entry name" value="PROKAR_LIPOPROTEIN"/>
    <property type="match status" value="1"/>
</dbReference>
<feature type="region of interest" description="Disordered" evidence="1">
    <location>
        <begin position="23"/>
        <end position="59"/>
    </location>
</feature>
<evidence type="ECO:0000259" key="3">
    <source>
        <dbReference type="Pfam" id="PF11258"/>
    </source>
</evidence>
<gene>
    <name evidence="5" type="ORF">KC820_07790</name>
</gene>
<keyword evidence="2" id="KW-0732">Signal</keyword>
<evidence type="ECO:0000256" key="2">
    <source>
        <dbReference type="SAM" id="SignalP"/>
    </source>
</evidence>
<dbReference type="Gene3D" id="3.50.90.10">
    <property type="entry name" value="YerB-like"/>
    <property type="match status" value="1"/>
</dbReference>
<dbReference type="RefSeq" id="WP_212370060.1">
    <property type="nucleotide sequence ID" value="NZ_JAGSIE010000022.1"/>
</dbReference>
<feature type="signal peptide" evidence="2">
    <location>
        <begin position="1"/>
        <end position="21"/>
    </location>
</feature>
<dbReference type="InterPro" id="IPR021416">
    <property type="entry name" value="DUF3048_N"/>
</dbReference>
<feature type="compositionally biased region" description="Acidic residues" evidence="1">
    <location>
        <begin position="23"/>
        <end position="49"/>
    </location>
</feature>
<keyword evidence="6" id="KW-1185">Reference proteome</keyword>
<dbReference type="AlphaFoldDB" id="A0A941CU95"/>
<comment type="caution">
    <text evidence="5">The sequence shown here is derived from an EMBL/GenBank/DDBJ whole genome shotgun (WGS) entry which is preliminary data.</text>
</comment>
<accession>A0A941CU95</accession>
<feature type="chain" id="PRO_5037773209" evidence="2">
    <location>
        <begin position="22"/>
        <end position="359"/>
    </location>
</feature>
<name>A0A941CU95_9BACI</name>
<evidence type="ECO:0000313" key="6">
    <source>
        <dbReference type="Proteomes" id="UP000675431"/>
    </source>
</evidence>
<dbReference type="Pfam" id="PF11258">
    <property type="entry name" value="DUF3048"/>
    <property type="match status" value="1"/>
</dbReference>
<evidence type="ECO:0000256" key="1">
    <source>
        <dbReference type="SAM" id="MobiDB-lite"/>
    </source>
</evidence>
<evidence type="ECO:0000313" key="5">
    <source>
        <dbReference type="EMBL" id="MBR7554053.1"/>
    </source>
</evidence>
<protein>
    <submittedName>
        <fullName evidence="5">DUF3048 domain-containing protein</fullName>
    </submittedName>
</protein>
<feature type="domain" description="DUF3048" evidence="3">
    <location>
        <begin position="60"/>
        <end position="201"/>
    </location>
</feature>
<dbReference type="SUPFAM" id="SSF159774">
    <property type="entry name" value="YerB-like"/>
    <property type="match status" value="1"/>
</dbReference>
<sequence>MRKYYVIFTLLIILVVSSACSDDEETSEEPTETEQNQTDEESTENEKEDVETKPQFTYPLTGEDADQEVTNRALAVMINNHSKARPQTGLIHADIVYEFLAEGPITRFLAVYQSQIPEAVGPVRSARSYYIETAKAHEALYIYHGAANFIEEDLRAGWVDNLNGAYYDNDGFLFKRESFRRAPHNSYALLENAYEVAKRNNIETEKAHDWLGFYGEDELSEVDGSPATDIRIDYFSNLSVSYEYDEATNTYARYADGQPSTDLNTEEQLHYSNVLIYETHHEVIDKALRRDIDRESGGKGYLIQNGVAKEIEWKNVDGLMLPFVGGKEAKLVPGKTWINVIPMGIEEKVTIQSTTKNEQ</sequence>
<dbReference type="Pfam" id="PF17479">
    <property type="entry name" value="DUF3048_C"/>
    <property type="match status" value="1"/>
</dbReference>
<feature type="domain" description="DUF3048" evidence="4">
    <location>
        <begin position="231"/>
        <end position="338"/>
    </location>
</feature>
<organism evidence="5 6">
    <name type="scientific">Allobacillus saliphilus</name>
    <dbReference type="NCBI Taxonomy" id="2912308"/>
    <lineage>
        <taxon>Bacteria</taxon>
        <taxon>Bacillati</taxon>
        <taxon>Bacillota</taxon>
        <taxon>Bacilli</taxon>
        <taxon>Bacillales</taxon>
        <taxon>Bacillaceae</taxon>
        <taxon>Allobacillus</taxon>
    </lineage>
</organism>
<reference evidence="5 6" key="1">
    <citation type="submission" date="2021-04" db="EMBL/GenBank/DDBJ databases">
        <title>Allobacillus sp. nov. SKP8-2 isolated from shrimp paste.</title>
        <authorList>
            <person name="Tanasupawat S."/>
            <person name="Yiamsombat S."/>
            <person name="Kanchanasin P."/>
            <person name="Kuncharoen N."/>
        </authorList>
    </citation>
    <scope>NUCLEOTIDE SEQUENCE [LARGE SCALE GENOMIC DNA]</scope>
    <source>
        <strain evidence="5 6">SKP8-2</strain>
    </source>
</reference>
<dbReference type="Proteomes" id="UP000675431">
    <property type="component" value="Unassembled WGS sequence"/>
</dbReference>